<sequence>ELKDILRERDEITKDRFDHIIEECPILDIEKRIEMEDFLKISSQTIAERIKMSSEEIHDALLKREQDTSTAISPFLAMPSYTLYAFPNTTLAVFLATPGR</sequence>
<proteinExistence type="predicted"/>
<name>X1E2S6_9ZZZZ</name>
<dbReference type="EMBL" id="BART01022973">
    <property type="protein sequence ID" value="GAH02948.1"/>
    <property type="molecule type" value="Genomic_DNA"/>
</dbReference>
<dbReference type="SUPFAM" id="SSF55804">
    <property type="entry name" value="Phoshotransferase/anion transport protein"/>
    <property type="match status" value="1"/>
</dbReference>
<feature type="domain" description="PTS EIIA type-2" evidence="1">
    <location>
        <begin position="18"/>
        <end position="100"/>
    </location>
</feature>
<gene>
    <name evidence="2" type="ORF">S01H4_41936</name>
</gene>
<accession>X1E2S6</accession>
<dbReference type="AlphaFoldDB" id="X1E2S6"/>
<evidence type="ECO:0000313" key="2">
    <source>
        <dbReference type="EMBL" id="GAH02948.1"/>
    </source>
</evidence>
<dbReference type="InterPro" id="IPR016152">
    <property type="entry name" value="PTrfase/Anion_transptr"/>
</dbReference>
<comment type="caution">
    <text evidence="2">The sequence shown here is derived from an EMBL/GenBank/DDBJ whole genome shotgun (WGS) entry which is preliminary data.</text>
</comment>
<dbReference type="Gene3D" id="3.40.930.10">
    <property type="entry name" value="Mannitol-specific EII, Chain A"/>
    <property type="match status" value="1"/>
</dbReference>
<dbReference type="PROSITE" id="PS51094">
    <property type="entry name" value="PTS_EIIA_TYPE_2"/>
    <property type="match status" value="1"/>
</dbReference>
<protein>
    <recommendedName>
        <fullName evidence="1">PTS EIIA type-2 domain-containing protein</fullName>
    </recommendedName>
</protein>
<feature type="non-terminal residue" evidence="2">
    <location>
        <position position="1"/>
    </location>
</feature>
<evidence type="ECO:0000259" key="1">
    <source>
        <dbReference type="PROSITE" id="PS51094"/>
    </source>
</evidence>
<organism evidence="2">
    <name type="scientific">marine sediment metagenome</name>
    <dbReference type="NCBI Taxonomy" id="412755"/>
    <lineage>
        <taxon>unclassified sequences</taxon>
        <taxon>metagenomes</taxon>
        <taxon>ecological metagenomes</taxon>
    </lineage>
</organism>
<reference evidence="2" key="1">
    <citation type="journal article" date="2014" name="Front. Microbiol.">
        <title>High frequency of phylogenetically diverse reductive dehalogenase-homologous genes in deep subseafloor sedimentary metagenomes.</title>
        <authorList>
            <person name="Kawai M."/>
            <person name="Futagami T."/>
            <person name="Toyoda A."/>
            <person name="Takaki Y."/>
            <person name="Nishi S."/>
            <person name="Hori S."/>
            <person name="Arai W."/>
            <person name="Tsubouchi T."/>
            <person name="Morono Y."/>
            <person name="Uchiyama I."/>
            <person name="Ito T."/>
            <person name="Fujiyama A."/>
            <person name="Inagaki F."/>
            <person name="Takami H."/>
        </authorList>
    </citation>
    <scope>NUCLEOTIDE SEQUENCE</scope>
    <source>
        <strain evidence="2">Expedition CK06-06</strain>
    </source>
</reference>
<dbReference type="InterPro" id="IPR002178">
    <property type="entry name" value="PTS_EIIA_type-2_dom"/>
</dbReference>